<evidence type="ECO:0000313" key="2">
    <source>
        <dbReference type="Proteomes" id="UP000798662"/>
    </source>
</evidence>
<evidence type="ECO:0000313" key="1">
    <source>
        <dbReference type="EMBL" id="KAK1861066.1"/>
    </source>
</evidence>
<keyword evidence="2" id="KW-1185">Reference proteome</keyword>
<dbReference type="Proteomes" id="UP000798662">
    <property type="component" value="Chromosome 1"/>
</dbReference>
<accession>A0ACC3BUD1</accession>
<reference evidence="1" key="1">
    <citation type="submission" date="2019-11" db="EMBL/GenBank/DDBJ databases">
        <title>Nori genome reveals adaptations in red seaweeds to the harsh intertidal environment.</title>
        <authorList>
            <person name="Wang D."/>
            <person name="Mao Y."/>
        </authorList>
    </citation>
    <scope>NUCLEOTIDE SEQUENCE</scope>
    <source>
        <tissue evidence="1">Gametophyte</tissue>
    </source>
</reference>
<comment type="caution">
    <text evidence="1">The sequence shown here is derived from an EMBL/GenBank/DDBJ whole genome shotgun (WGS) entry which is preliminary data.</text>
</comment>
<proteinExistence type="predicted"/>
<organism evidence="1 2">
    <name type="scientific">Pyropia yezoensis</name>
    <name type="common">Susabi-nori</name>
    <name type="synonym">Porphyra yezoensis</name>
    <dbReference type="NCBI Taxonomy" id="2788"/>
    <lineage>
        <taxon>Eukaryota</taxon>
        <taxon>Rhodophyta</taxon>
        <taxon>Bangiophyceae</taxon>
        <taxon>Bangiales</taxon>
        <taxon>Bangiaceae</taxon>
        <taxon>Pyropia</taxon>
    </lineage>
</organism>
<dbReference type="EMBL" id="CM020618">
    <property type="protein sequence ID" value="KAK1861066.1"/>
    <property type="molecule type" value="Genomic_DNA"/>
</dbReference>
<gene>
    <name evidence="1" type="ORF">I4F81_003650</name>
</gene>
<sequence>MTSKRPRSMAGMDSAAVAKHTADALASRLGFAQVGILEKVRVENFMCHGCFEFVFGPNINIINGQNGSGKSAIVAALQIGLGVKASKTERARKISDHIMHGKDWALISIRIRNHAAEDGNTGLCFRPDVYGEAVVVERKITKTSTVLTFKSSRGHRVAPEQTARAELDAILDTFNLQVDNPIAILTQQKSKQFLLSGKDGAMYDFFQEATLLSAAHEELLTAQQCSADVQELLKQKRGLRPEIENQLQALETRFNEAKDMKSLAARLDELHHKFAWSMVAEYEAELQARSTKADEHRERMNYLASQLETRKAKADDVRGRLSVATDAFDDAVRTHTDLRRAAAAVEADVKVKKSELARKAREVEAAARGVRDAEVAQRKAEGEKQRIIQRHLASSRDEAGLQARFDTARAEAEGARQRLDALTEAKATADHEWRELDRERLELVRDRTAREGEYRAAEADFRGLSRSAQNEVAKWGPYMPDLMAQIDVATRQRRFHARPVGPIGSLISVLDRRWARAIQVCVGLGTLNTFLVLDSHDEKVLRAIGHTLPSGGGRALHLNIAIAGINKARYSISPAHKPNVNYPTMLDMVSVSHNAAYNALVDFARIEQQVLVEDPAEHRRVGYTPTNNLAQAWTPDASRAYVSSRAEIFRSDSSTTSVLLGADMASTIAASKAALNEAGAAMEASRARFLAHETQLAAAAKARNVAKANVDAAERALVSLKRTVHQLEDALDQTTVALDTTVNDKEIERCRDEVTEARQRHSATEASIEDLREAAAAAEARFAAEKKTVDEAGDAKQAAHQTLQTLSADLKRCEAKRKAVAADHAEESIKSTAHDKEVANMTADVAKELSMARSICPERLDTSGVTSRQLEAEIKGCQKRLDAEQQRRDNRTLEEIESEFVTAQKRKAINDATLRSVKEMASSIANGVMFRRRQLTQLSRFLRTLANFYFSEFMRTRGHKGKLQFDTKARSLQFRVCMASHKKADGGLYKTTDLRSLSGGERSYTTLCFMLALGESMVLPVRIMDEFDVFMDEANRHAAYKTLVDFAKARLSDRQLIFITPLTLPAVTPGPSVKIQRLQSPDRL</sequence>
<protein>
    <submittedName>
        <fullName evidence="1">Uncharacterized protein</fullName>
    </submittedName>
</protein>
<name>A0ACC3BUD1_PYRYE</name>